<feature type="compositionally biased region" description="Basic and acidic residues" evidence="4">
    <location>
        <begin position="149"/>
        <end position="164"/>
    </location>
</feature>
<dbReference type="InterPro" id="IPR039723">
    <property type="entry name" value="Vps71/ZNHIT1"/>
</dbReference>
<feature type="domain" description="HIT-type" evidence="5">
    <location>
        <begin position="241"/>
        <end position="268"/>
    </location>
</feature>
<protein>
    <recommendedName>
        <fullName evidence="5">HIT-type domain-containing protein</fullName>
    </recommendedName>
</protein>
<reference evidence="6 7" key="1">
    <citation type="journal article" date="2014" name="Genome Biol. Evol.">
        <title>Comparative genomics and transcriptomics analyses reveal divergent lifestyle features of nematode endoparasitic fungus Hirsutella minnesotensis.</title>
        <authorList>
            <person name="Lai Y."/>
            <person name="Liu K."/>
            <person name="Zhang X."/>
            <person name="Zhang X."/>
            <person name="Li K."/>
            <person name="Wang N."/>
            <person name="Shu C."/>
            <person name="Wu Y."/>
            <person name="Wang C."/>
            <person name="Bushley K.E."/>
            <person name="Xiang M."/>
            <person name="Liu X."/>
        </authorList>
    </citation>
    <scope>NUCLEOTIDE SEQUENCE [LARGE SCALE GENOMIC DNA]</scope>
    <source>
        <strain evidence="6 7">3608</strain>
    </source>
</reference>
<name>A0A0F8A1X2_9HYPO</name>
<dbReference type="PANTHER" id="PTHR13093">
    <property type="entry name" value="ZINC FINGER HIT DOMAIN CONTAINING PROTEIN 1"/>
    <property type="match status" value="1"/>
</dbReference>
<dbReference type="Proteomes" id="UP000054481">
    <property type="component" value="Unassembled WGS sequence"/>
</dbReference>
<dbReference type="Pfam" id="PF04438">
    <property type="entry name" value="zf-HIT"/>
    <property type="match status" value="1"/>
</dbReference>
<accession>A0A0F8A1X2</accession>
<feature type="region of interest" description="Disordered" evidence="4">
    <location>
        <begin position="126"/>
        <end position="207"/>
    </location>
</feature>
<keyword evidence="3" id="KW-0862">Zinc</keyword>
<dbReference type="GO" id="GO:0005634">
    <property type="term" value="C:nucleus"/>
    <property type="evidence" value="ECO:0007669"/>
    <property type="project" value="UniProtKB-ARBA"/>
</dbReference>
<sequence length="281" mass="30370">MNNFGVIELAGGKTTVAPGWAYVPDTGPNHSAAGIQPKNRKRARNAPGAGLSLGDMSARQEAKLQKEIEKLDADGCRDNTIQLPMRSGRAQVKYTPNVRKIMQSQKTFANHLDDYLAMQALAEANPNAQGGASRPAASGSSSSKRPAPGKRESATPRQRAKGEDTPMTDADLEPAQQPTSSSSPSPSSRLSPAAHPSDDDPLVASRVPDVPSDAELRKLLEHPPLAYLEARGSWRETYPTRIFCELCGYWGRVRCTKCGTRICALDCLEMHRIGCVMKYGL</sequence>
<evidence type="ECO:0000256" key="3">
    <source>
        <dbReference type="ARBA" id="ARBA00022833"/>
    </source>
</evidence>
<feature type="region of interest" description="Disordered" evidence="4">
    <location>
        <begin position="32"/>
        <end position="53"/>
    </location>
</feature>
<dbReference type="EMBL" id="KQ030510">
    <property type="protein sequence ID" value="KJZ76567.1"/>
    <property type="molecule type" value="Genomic_DNA"/>
</dbReference>
<keyword evidence="1" id="KW-0479">Metal-binding</keyword>
<proteinExistence type="predicted"/>
<evidence type="ECO:0000313" key="6">
    <source>
        <dbReference type="EMBL" id="KJZ76567.1"/>
    </source>
</evidence>
<organism evidence="6 7">
    <name type="scientific">Hirsutella minnesotensis 3608</name>
    <dbReference type="NCBI Taxonomy" id="1043627"/>
    <lineage>
        <taxon>Eukaryota</taxon>
        <taxon>Fungi</taxon>
        <taxon>Dikarya</taxon>
        <taxon>Ascomycota</taxon>
        <taxon>Pezizomycotina</taxon>
        <taxon>Sordariomycetes</taxon>
        <taxon>Hypocreomycetidae</taxon>
        <taxon>Hypocreales</taxon>
        <taxon>Ophiocordycipitaceae</taxon>
        <taxon>Hirsutella</taxon>
    </lineage>
</organism>
<dbReference type="CDD" id="cd21437">
    <property type="entry name" value="zf-HIT_ZNHIT1_like"/>
    <property type="match status" value="1"/>
</dbReference>
<dbReference type="AlphaFoldDB" id="A0A0F8A1X2"/>
<keyword evidence="2" id="KW-0863">Zinc-finger</keyword>
<dbReference type="OrthoDB" id="74807at2759"/>
<evidence type="ECO:0000256" key="1">
    <source>
        <dbReference type="ARBA" id="ARBA00022723"/>
    </source>
</evidence>
<gene>
    <name evidence="6" type="ORF">HIM_03903</name>
</gene>
<evidence type="ECO:0000256" key="4">
    <source>
        <dbReference type="SAM" id="MobiDB-lite"/>
    </source>
</evidence>
<evidence type="ECO:0000259" key="5">
    <source>
        <dbReference type="Pfam" id="PF04438"/>
    </source>
</evidence>
<dbReference type="InterPro" id="IPR007529">
    <property type="entry name" value="Znf_HIT"/>
</dbReference>
<keyword evidence="7" id="KW-1185">Reference proteome</keyword>
<evidence type="ECO:0000256" key="2">
    <source>
        <dbReference type="ARBA" id="ARBA00022771"/>
    </source>
</evidence>
<dbReference type="GO" id="GO:0008270">
    <property type="term" value="F:zinc ion binding"/>
    <property type="evidence" value="ECO:0007669"/>
    <property type="project" value="UniProtKB-KW"/>
</dbReference>
<feature type="compositionally biased region" description="Low complexity" evidence="4">
    <location>
        <begin position="174"/>
        <end position="195"/>
    </location>
</feature>
<dbReference type="GO" id="GO:0006338">
    <property type="term" value="P:chromatin remodeling"/>
    <property type="evidence" value="ECO:0007669"/>
    <property type="project" value="InterPro"/>
</dbReference>
<evidence type="ECO:0000313" key="7">
    <source>
        <dbReference type="Proteomes" id="UP000054481"/>
    </source>
</evidence>
<feature type="compositionally biased region" description="Low complexity" evidence="4">
    <location>
        <begin position="130"/>
        <end position="146"/>
    </location>
</feature>